<feature type="domain" description="Cathepsin propeptide inhibitor" evidence="13">
    <location>
        <begin position="28"/>
        <end position="79"/>
    </location>
</feature>
<evidence type="ECO:0000259" key="13">
    <source>
        <dbReference type="SMART" id="SM00848"/>
    </source>
</evidence>
<dbReference type="InterPro" id="IPR000169">
    <property type="entry name" value="Pept_cys_AS"/>
</dbReference>
<dbReference type="SMART" id="SM00848">
    <property type="entry name" value="Inhibitor_I29"/>
    <property type="match status" value="1"/>
</dbReference>
<dbReference type="SUPFAM" id="SSF54001">
    <property type="entry name" value="Cysteine proteinases"/>
    <property type="match status" value="1"/>
</dbReference>
<evidence type="ECO:0000256" key="10">
    <source>
        <dbReference type="ARBA" id="ARBA00080531"/>
    </source>
</evidence>
<name>A0A2Z6NNV9_TRISU</name>
<proteinExistence type="inferred from homology"/>
<dbReference type="PRINTS" id="PR00705">
    <property type="entry name" value="PAPAIN"/>
</dbReference>
<dbReference type="EMBL" id="DF973989">
    <property type="protein sequence ID" value="GAU43703.1"/>
    <property type="molecule type" value="Genomic_DNA"/>
</dbReference>
<dbReference type="Pfam" id="PF00112">
    <property type="entry name" value="Peptidase_C1"/>
    <property type="match status" value="1"/>
</dbReference>
<feature type="signal peptide" evidence="11">
    <location>
        <begin position="1"/>
        <end position="18"/>
    </location>
</feature>
<dbReference type="GO" id="GO:0008234">
    <property type="term" value="F:cysteine-type peptidase activity"/>
    <property type="evidence" value="ECO:0007669"/>
    <property type="project" value="UniProtKB-KW"/>
</dbReference>
<dbReference type="PROSITE" id="PS00139">
    <property type="entry name" value="THIOL_PROTEASE_CYS"/>
    <property type="match status" value="1"/>
</dbReference>
<dbReference type="GO" id="GO:0006508">
    <property type="term" value="P:proteolysis"/>
    <property type="evidence" value="ECO:0007669"/>
    <property type="project" value="UniProtKB-KW"/>
</dbReference>
<dbReference type="AlphaFoldDB" id="A0A2Z6NNV9"/>
<keyword evidence="7" id="KW-1015">Disulfide bond</keyword>
<dbReference type="InterPro" id="IPR039417">
    <property type="entry name" value="Peptidase_C1A_papain-like"/>
</dbReference>
<sequence>MIWIQIVIWICWIPDLEDDESLSLTERFELWRAKYGKVYKNAIEQEKHFQIFKDNVAYIKSFNAAGNKPYKLAITHAADEPISINKTTTTSFWKVLPSLIKRIIRGTTSFKYKNVTDIPATVDWRKHGAVTPIKHQGNCGSCWAFSAVAAIEGIQQISNGKLVSLSVQQLVDCVGRGCRGGNNYDSFKFISKKGRIATEANYPYTGVKGKCKKARYGGVKITSYEQVPSNSEDSLLKAVANQPVAVAIDTSGLFELYSSGIFTGECGTNLIHAVTIVGYGTSNDGIKYWLVKNSWGTEWGEQGYIRIKRDIDAKEGLCGIAKNAWYPTIN</sequence>
<feature type="domain" description="Peptidase C1A papain C-terminal" evidence="12">
    <location>
        <begin position="118"/>
        <end position="328"/>
    </location>
</feature>
<evidence type="ECO:0000256" key="6">
    <source>
        <dbReference type="ARBA" id="ARBA00022807"/>
    </source>
</evidence>
<dbReference type="Pfam" id="PF08246">
    <property type="entry name" value="Inhibitor_I29"/>
    <property type="match status" value="1"/>
</dbReference>
<dbReference type="PROSITE" id="PS00640">
    <property type="entry name" value="THIOL_PROTEASE_ASN"/>
    <property type="match status" value="1"/>
</dbReference>
<organism evidence="14 15">
    <name type="scientific">Trifolium subterraneum</name>
    <name type="common">Subterranean clover</name>
    <dbReference type="NCBI Taxonomy" id="3900"/>
    <lineage>
        <taxon>Eukaryota</taxon>
        <taxon>Viridiplantae</taxon>
        <taxon>Streptophyta</taxon>
        <taxon>Embryophyta</taxon>
        <taxon>Tracheophyta</taxon>
        <taxon>Spermatophyta</taxon>
        <taxon>Magnoliopsida</taxon>
        <taxon>eudicotyledons</taxon>
        <taxon>Gunneridae</taxon>
        <taxon>Pentapetalae</taxon>
        <taxon>rosids</taxon>
        <taxon>fabids</taxon>
        <taxon>Fabales</taxon>
        <taxon>Fabaceae</taxon>
        <taxon>Papilionoideae</taxon>
        <taxon>50 kb inversion clade</taxon>
        <taxon>NPAAA clade</taxon>
        <taxon>Hologalegina</taxon>
        <taxon>IRL clade</taxon>
        <taxon>Trifolieae</taxon>
        <taxon>Trifolium</taxon>
    </lineage>
</organism>
<dbReference type="FunFam" id="3.90.70.10:FF:000023">
    <property type="entry name" value="Senescence-specific cysteine protease SAG39"/>
    <property type="match status" value="1"/>
</dbReference>
<feature type="chain" id="PRO_5018581278" description="Vignain" evidence="11">
    <location>
        <begin position="19"/>
        <end position="330"/>
    </location>
</feature>
<evidence type="ECO:0000256" key="7">
    <source>
        <dbReference type="ARBA" id="ARBA00023157"/>
    </source>
</evidence>
<protein>
    <recommendedName>
        <fullName evidence="9">Vignain</fullName>
    </recommendedName>
    <alternativeName>
        <fullName evidence="10">Bean endopeptidase</fullName>
    </alternativeName>
</protein>
<evidence type="ECO:0000256" key="9">
    <source>
        <dbReference type="ARBA" id="ARBA00069575"/>
    </source>
</evidence>
<evidence type="ECO:0000313" key="15">
    <source>
        <dbReference type="Proteomes" id="UP000242715"/>
    </source>
</evidence>
<evidence type="ECO:0000259" key="12">
    <source>
        <dbReference type="SMART" id="SM00645"/>
    </source>
</evidence>
<comment type="subcellular location">
    <subcellularLocation>
        <location evidence="1">Endoplasmic reticulum lumen</location>
    </subcellularLocation>
</comment>
<comment type="similarity">
    <text evidence="2">Belongs to the peptidase C1 family.</text>
</comment>
<dbReference type="CDD" id="cd02248">
    <property type="entry name" value="Peptidase_C1A"/>
    <property type="match status" value="1"/>
</dbReference>
<keyword evidence="4 11" id="KW-0732">Signal</keyword>
<evidence type="ECO:0000256" key="5">
    <source>
        <dbReference type="ARBA" id="ARBA00022801"/>
    </source>
</evidence>
<dbReference type="InterPro" id="IPR000668">
    <property type="entry name" value="Peptidase_C1A_C"/>
</dbReference>
<dbReference type="OrthoDB" id="10253408at2759"/>
<dbReference type="InterPro" id="IPR025661">
    <property type="entry name" value="Pept_asp_AS"/>
</dbReference>
<evidence type="ECO:0000256" key="3">
    <source>
        <dbReference type="ARBA" id="ARBA00022670"/>
    </source>
</evidence>
<dbReference type="Proteomes" id="UP000242715">
    <property type="component" value="Unassembled WGS sequence"/>
</dbReference>
<keyword evidence="15" id="KW-1185">Reference proteome</keyword>
<reference evidence="15" key="1">
    <citation type="journal article" date="2017" name="Front. Plant Sci.">
        <title>Climate Clever Clovers: New Paradigm to Reduce the Environmental Footprint of Ruminants by Breeding Low Methanogenic Forages Utilizing Haplotype Variation.</title>
        <authorList>
            <person name="Kaur P."/>
            <person name="Appels R."/>
            <person name="Bayer P.E."/>
            <person name="Keeble-Gagnere G."/>
            <person name="Wang J."/>
            <person name="Hirakawa H."/>
            <person name="Shirasawa K."/>
            <person name="Vercoe P."/>
            <person name="Stefanova K."/>
            <person name="Durmic Z."/>
            <person name="Nichols P."/>
            <person name="Revell C."/>
            <person name="Isobe S.N."/>
            <person name="Edwards D."/>
            <person name="Erskine W."/>
        </authorList>
    </citation>
    <scope>NUCLEOTIDE SEQUENCE [LARGE SCALE GENOMIC DNA]</scope>
    <source>
        <strain evidence="15">cv. Daliak</strain>
    </source>
</reference>
<dbReference type="InterPro" id="IPR038765">
    <property type="entry name" value="Papain-like_cys_pep_sf"/>
</dbReference>
<gene>
    <name evidence="14" type="ORF">TSUD_254320</name>
</gene>
<evidence type="ECO:0000313" key="14">
    <source>
        <dbReference type="EMBL" id="GAU43703.1"/>
    </source>
</evidence>
<keyword evidence="5" id="KW-0378">Hydrolase</keyword>
<evidence type="ECO:0000256" key="2">
    <source>
        <dbReference type="ARBA" id="ARBA00008455"/>
    </source>
</evidence>
<dbReference type="InterPro" id="IPR013201">
    <property type="entry name" value="Prot_inhib_I29"/>
</dbReference>
<dbReference type="InterPro" id="IPR013128">
    <property type="entry name" value="Peptidase_C1A"/>
</dbReference>
<dbReference type="PANTHER" id="PTHR12411">
    <property type="entry name" value="CYSTEINE PROTEASE FAMILY C1-RELATED"/>
    <property type="match status" value="1"/>
</dbReference>
<dbReference type="GO" id="GO:0005788">
    <property type="term" value="C:endoplasmic reticulum lumen"/>
    <property type="evidence" value="ECO:0007669"/>
    <property type="project" value="UniProtKB-SubCell"/>
</dbReference>
<keyword evidence="6" id="KW-0788">Thiol protease</keyword>
<keyword evidence="3" id="KW-0645">Protease</keyword>
<evidence type="ECO:0000256" key="4">
    <source>
        <dbReference type="ARBA" id="ARBA00022729"/>
    </source>
</evidence>
<evidence type="ECO:0000256" key="11">
    <source>
        <dbReference type="SAM" id="SignalP"/>
    </source>
</evidence>
<accession>A0A2Z6NNV9</accession>
<evidence type="ECO:0000256" key="1">
    <source>
        <dbReference type="ARBA" id="ARBA00004319"/>
    </source>
</evidence>
<keyword evidence="8" id="KW-0325">Glycoprotein</keyword>
<dbReference type="SMART" id="SM00645">
    <property type="entry name" value="Pept_C1"/>
    <property type="match status" value="1"/>
</dbReference>
<dbReference type="Gene3D" id="3.90.70.10">
    <property type="entry name" value="Cysteine proteinases"/>
    <property type="match status" value="1"/>
</dbReference>
<evidence type="ECO:0000256" key="8">
    <source>
        <dbReference type="ARBA" id="ARBA00023180"/>
    </source>
</evidence>